<proteinExistence type="predicted"/>
<dbReference type="EMBL" id="LLZH01000134">
    <property type="protein sequence ID" value="KUL33752.1"/>
    <property type="molecule type" value="Genomic_DNA"/>
</dbReference>
<evidence type="ECO:0008006" key="3">
    <source>
        <dbReference type="Google" id="ProtNLM"/>
    </source>
</evidence>
<keyword evidence="2" id="KW-1185">Reference proteome</keyword>
<organism evidence="1 2">
    <name type="scientific">Actinoplanes awajinensis subsp. mycoplanecinus</name>
    <dbReference type="NCBI Taxonomy" id="135947"/>
    <lineage>
        <taxon>Bacteria</taxon>
        <taxon>Bacillati</taxon>
        <taxon>Actinomycetota</taxon>
        <taxon>Actinomycetes</taxon>
        <taxon>Micromonosporales</taxon>
        <taxon>Micromonosporaceae</taxon>
        <taxon>Actinoplanes</taxon>
    </lineage>
</organism>
<dbReference type="AlphaFoldDB" id="A0A0X3UPL3"/>
<gene>
    <name evidence="1" type="ORF">ADL15_17295</name>
</gene>
<protein>
    <recommendedName>
        <fullName evidence="3">Peptidoglycan-binding protein</fullName>
    </recommendedName>
</protein>
<dbReference type="Proteomes" id="UP000053244">
    <property type="component" value="Unassembled WGS sequence"/>
</dbReference>
<evidence type="ECO:0000313" key="2">
    <source>
        <dbReference type="Proteomes" id="UP000053244"/>
    </source>
</evidence>
<comment type="caution">
    <text evidence="1">The sequence shown here is derived from an EMBL/GenBank/DDBJ whole genome shotgun (WGS) entry which is preliminary data.</text>
</comment>
<reference evidence="1 2" key="1">
    <citation type="submission" date="2015-10" db="EMBL/GenBank/DDBJ databases">
        <authorList>
            <person name="Gilbert D.G."/>
        </authorList>
    </citation>
    <scope>NUCLEOTIDE SEQUENCE [LARGE SCALE GENOMIC DNA]</scope>
    <source>
        <strain evidence="1 2">NRRL B-16712</strain>
    </source>
</reference>
<accession>A0A0X3UPL3</accession>
<evidence type="ECO:0000313" key="1">
    <source>
        <dbReference type="EMBL" id="KUL33752.1"/>
    </source>
</evidence>
<name>A0A0X3UPL3_9ACTN</name>
<sequence length="305" mass="31044">MDLTDERTVSGTLGFGPARVVKGTGDGVLTRLPAVGTKVRRGTALYRVDDKPVTVFYGATPLFRTVDKIGLHGRDVLEIRRNLAALGYSSRSTDRDVSDDSLLDAIERWERDRDHVPSGAQRATLSDLPGPSLTPGEVVVLAGPGRVSDVTAQAGDPVAGPLLSITSTAAVVSVPMSPADAATVHSGMAVTVIAPDGASSPAKITAVGRAVTEGDESAKLSVTVTPDKPLSAYDAAPVQVRITTLSRKGVLAVPVGALVALAEGGYAVQRTDGSLVAATTGAFAGGMVQVSGPGITDGLPVVTTS</sequence>